<dbReference type="GeneID" id="24437314"/>
<reference evidence="2" key="1">
    <citation type="journal article" date="2006" name="PLoS Biol.">
        <title>Macronuclear genome sequence of the ciliate Tetrahymena thermophila, a model eukaryote.</title>
        <authorList>
            <person name="Eisen J.A."/>
            <person name="Coyne R.S."/>
            <person name="Wu M."/>
            <person name="Wu D."/>
            <person name="Thiagarajan M."/>
            <person name="Wortman J.R."/>
            <person name="Badger J.H."/>
            <person name="Ren Q."/>
            <person name="Amedeo P."/>
            <person name="Jones K.M."/>
            <person name="Tallon L.J."/>
            <person name="Delcher A.L."/>
            <person name="Salzberg S.L."/>
            <person name="Silva J.C."/>
            <person name="Haas B.J."/>
            <person name="Majoros W.H."/>
            <person name="Farzad M."/>
            <person name="Carlton J.M."/>
            <person name="Smith R.K. Jr."/>
            <person name="Garg J."/>
            <person name="Pearlman R.E."/>
            <person name="Karrer K.M."/>
            <person name="Sun L."/>
            <person name="Manning G."/>
            <person name="Elde N.C."/>
            <person name="Turkewitz A.P."/>
            <person name="Asai D.J."/>
            <person name="Wilkes D.E."/>
            <person name="Wang Y."/>
            <person name="Cai H."/>
            <person name="Collins K."/>
            <person name="Stewart B.A."/>
            <person name="Lee S.R."/>
            <person name="Wilamowska K."/>
            <person name="Weinberg Z."/>
            <person name="Ruzzo W.L."/>
            <person name="Wloga D."/>
            <person name="Gaertig J."/>
            <person name="Frankel J."/>
            <person name="Tsao C.-C."/>
            <person name="Gorovsky M.A."/>
            <person name="Keeling P.J."/>
            <person name="Waller R.F."/>
            <person name="Patron N.J."/>
            <person name="Cherry J.M."/>
            <person name="Stover N.A."/>
            <person name="Krieger C.J."/>
            <person name="del Toro C."/>
            <person name="Ryder H.F."/>
            <person name="Williamson S.C."/>
            <person name="Barbeau R.A."/>
            <person name="Hamilton E.P."/>
            <person name="Orias E."/>
        </authorList>
    </citation>
    <scope>NUCLEOTIDE SEQUENCE [LARGE SCALE GENOMIC DNA]</scope>
    <source>
        <strain evidence="2">SB210</strain>
    </source>
</reference>
<dbReference type="InParanoid" id="W7XL00"/>
<evidence type="ECO:0000313" key="1">
    <source>
        <dbReference type="EMBL" id="EWS75424.1"/>
    </source>
</evidence>
<protein>
    <submittedName>
        <fullName evidence="1">Uncharacterized protein</fullName>
    </submittedName>
</protein>
<name>W7XL00_TETTS</name>
<dbReference type="EMBL" id="GG662767">
    <property type="protein sequence ID" value="EWS75424.1"/>
    <property type="molecule type" value="Genomic_DNA"/>
</dbReference>
<dbReference type="AlphaFoldDB" id="W7XL00"/>
<organism evidence="1 2">
    <name type="scientific">Tetrahymena thermophila (strain SB210)</name>
    <dbReference type="NCBI Taxonomy" id="312017"/>
    <lineage>
        <taxon>Eukaryota</taxon>
        <taxon>Sar</taxon>
        <taxon>Alveolata</taxon>
        <taxon>Ciliophora</taxon>
        <taxon>Intramacronucleata</taxon>
        <taxon>Oligohymenophorea</taxon>
        <taxon>Hymenostomatida</taxon>
        <taxon>Tetrahymenina</taxon>
        <taxon>Tetrahymenidae</taxon>
        <taxon>Tetrahymena</taxon>
    </lineage>
</organism>
<accession>W7XL00</accession>
<evidence type="ECO:0000313" key="2">
    <source>
        <dbReference type="Proteomes" id="UP000009168"/>
    </source>
</evidence>
<dbReference type="RefSeq" id="XP_012652098.1">
    <property type="nucleotide sequence ID" value="XM_012796644.1"/>
</dbReference>
<gene>
    <name evidence="1" type="ORF">TTHERM_000105639</name>
</gene>
<dbReference type="KEGG" id="tet:TTHERM_000105639"/>
<proteinExistence type="predicted"/>
<keyword evidence="2" id="KW-1185">Reference proteome</keyword>
<dbReference type="Proteomes" id="UP000009168">
    <property type="component" value="Unassembled WGS sequence"/>
</dbReference>
<sequence length="195" mass="23305">MISDNFYQLNLRILLNHQYLINQSIELYVFLLQCCHSQLKGINFHSKFLIKAFQDLVFFQKKGSYIIEFNLKIAHFGKNHNQIQSVLGFLLSFQSIVCIFLDEQLNFKLSQILLIGYHQYSQEKTLIYVCFLSLNRMSQEKKIYLSNCLMAFLNYAKCHFCQFVDEIFLNQQTSLNQLIFIRQYCQYFLLLQKLN</sequence>